<evidence type="ECO:0000313" key="3">
    <source>
        <dbReference type="Proteomes" id="UP001250662"/>
    </source>
</evidence>
<keyword evidence="1" id="KW-0472">Membrane</keyword>
<gene>
    <name evidence="2" type="ORF">RM520_07215</name>
</gene>
<sequence length="55" mass="6063">MVVSILSLSSYYNKMKEEKEYSGIWKDFGCILSAIAIIGILALIATLIYQFVSGA</sequence>
<evidence type="ECO:0000313" key="2">
    <source>
        <dbReference type="EMBL" id="MDT0621407.1"/>
    </source>
</evidence>
<keyword evidence="1" id="KW-1133">Transmembrane helix</keyword>
<dbReference type="RefSeq" id="WP_311387491.1">
    <property type="nucleotide sequence ID" value="NZ_JAVRHU010000002.1"/>
</dbReference>
<proteinExistence type="predicted"/>
<keyword evidence="3" id="KW-1185">Reference proteome</keyword>
<comment type="caution">
    <text evidence="2">The sequence shown here is derived from an EMBL/GenBank/DDBJ whole genome shotgun (WGS) entry which is preliminary data.</text>
</comment>
<organism evidence="2 3">
    <name type="scientific">Croceitalea vernalis</name>
    <dbReference type="NCBI Taxonomy" id="3075599"/>
    <lineage>
        <taxon>Bacteria</taxon>
        <taxon>Pseudomonadati</taxon>
        <taxon>Bacteroidota</taxon>
        <taxon>Flavobacteriia</taxon>
        <taxon>Flavobacteriales</taxon>
        <taxon>Flavobacteriaceae</taxon>
        <taxon>Croceitalea</taxon>
    </lineage>
</organism>
<evidence type="ECO:0000256" key="1">
    <source>
        <dbReference type="SAM" id="Phobius"/>
    </source>
</evidence>
<dbReference type="EMBL" id="JAVRHU010000002">
    <property type="protein sequence ID" value="MDT0621407.1"/>
    <property type="molecule type" value="Genomic_DNA"/>
</dbReference>
<reference evidence="2 3" key="1">
    <citation type="submission" date="2023-09" db="EMBL/GenBank/DDBJ databases">
        <authorList>
            <person name="Rey-Velasco X."/>
        </authorList>
    </citation>
    <scope>NUCLEOTIDE SEQUENCE [LARGE SCALE GENOMIC DNA]</scope>
    <source>
        <strain evidence="2 3">P007</strain>
    </source>
</reference>
<dbReference type="Proteomes" id="UP001250662">
    <property type="component" value="Unassembled WGS sequence"/>
</dbReference>
<accession>A0ABU3BGW6</accession>
<name>A0ABU3BGW6_9FLAO</name>
<protein>
    <submittedName>
        <fullName evidence="2">Uncharacterized protein</fullName>
    </submittedName>
</protein>
<feature type="transmembrane region" description="Helical" evidence="1">
    <location>
        <begin position="28"/>
        <end position="52"/>
    </location>
</feature>
<keyword evidence="1" id="KW-0812">Transmembrane</keyword>